<dbReference type="InterPro" id="IPR036396">
    <property type="entry name" value="Cyt_P450_sf"/>
</dbReference>
<feature type="transmembrane region" description="Helical" evidence="5">
    <location>
        <begin position="76"/>
        <end position="101"/>
    </location>
</feature>
<comment type="cofactor">
    <cofactor evidence="4">
        <name>heme</name>
        <dbReference type="ChEBI" id="CHEBI:30413"/>
    </cofactor>
</comment>
<proteinExistence type="inferred from homology"/>
<dbReference type="InterPro" id="IPR050121">
    <property type="entry name" value="Cytochrome_P450_monoxygenase"/>
</dbReference>
<protein>
    <submittedName>
        <fullName evidence="6">Cytochrome P450</fullName>
    </submittedName>
</protein>
<gene>
    <name evidence="6" type="ORF">BP00DRAFT_462769</name>
</gene>
<dbReference type="Proteomes" id="UP000248817">
    <property type="component" value="Unassembled WGS sequence"/>
</dbReference>
<dbReference type="AlphaFoldDB" id="A0A2V5IK07"/>
<feature type="transmembrane region" description="Helical" evidence="5">
    <location>
        <begin position="21"/>
        <end position="40"/>
    </location>
</feature>
<keyword evidence="5" id="KW-1133">Transmembrane helix</keyword>
<dbReference type="CDD" id="cd11061">
    <property type="entry name" value="CYP67-like"/>
    <property type="match status" value="1"/>
</dbReference>
<reference evidence="6 7" key="1">
    <citation type="submission" date="2018-02" db="EMBL/GenBank/DDBJ databases">
        <title>The genomes of Aspergillus section Nigri reveals drivers in fungal speciation.</title>
        <authorList>
            <consortium name="DOE Joint Genome Institute"/>
            <person name="Vesth T.C."/>
            <person name="Nybo J."/>
            <person name="Theobald S."/>
            <person name="Brandl J."/>
            <person name="Frisvad J.C."/>
            <person name="Nielsen K.F."/>
            <person name="Lyhne E.K."/>
            <person name="Kogle M.E."/>
            <person name="Kuo A."/>
            <person name="Riley R."/>
            <person name="Clum A."/>
            <person name="Nolan M."/>
            <person name="Lipzen A."/>
            <person name="Salamov A."/>
            <person name="Henrissat B."/>
            <person name="Wiebenga A."/>
            <person name="De vries R.P."/>
            <person name="Grigoriev I.V."/>
            <person name="Mortensen U.H."/>
            <person name="Andersen M.R."/>
            <person name="Baker S.E."/>
        </authorList>
    </citation>
    <scope>NUCLEOTIDE SEQUENCE [LARGE SCALE GENOMIC DNA]</scope>
    <source>
        <strain evidence="6 7">CBS 114.80</strain>
    </source>
</reference>
<keyword evidence="3" id="KW-0503">Monooxygenase</keyword>
<dbReference type="PRINTS" id="PR00385">
    <property type="entry name" value="P450"/>
</dbReference>
<evidence type="ECO:0000313" key="7">
    <source>
        <dbReference type="Proteomes" id="UP000248817"/>
    </source>
</evidence>
<dbReference type="GO" id="GO:0016705">
    <property type="term" value="F:oxidoreductase activity, acting on paired donors, with incorporation or reduction of molecular oxygen"/>
    <property type="evidence" value="ECO:0007669"/>
    <property type="project" value="InterPro"/>
</dbReference>
<dbReference type="InterPro" id="IPR002401">
    <property type="entry name" value="Cyt_P450_E_grp-I"/>
</dbReference>
<dbReference type="InterPro" id="IPR001128">
    <property type="entry name" value="Cyt_P450"/>
</dbReference>
<dbReference type="PANTHER" id="PTHR24305">
    <property type="entry name" value="CYTOCHROME P450"/>
    <property type="match status" value="1"/>
</dbReference>
<dbReference type="Pfam" id="PF00067">
    <property type="entry name" value="p450"/>
    <property type="match status" value="1"/>
</dbReference>
<dbReference type="EMBL" id="KZ825463">
    <property type="protein sequence ID" value="PYI36989.1"/>
    <property type="molecule type" value="Genomic_DNA"/>
</dbReference>
<dbReference type="GO" id="GO:0004497">
    <property type="term" value="F:monooxygenase activity"/>
    <property type="evidence" value="ECO:0007669"/>
    <property type="project" value="UniProtKB-KW"/>
</dbReference>
<keyword evidence="2" id="KW-0560">Oxidoreductase</keyword>
<evidence type="ECO:0000256" key="1">
    <source>
        <dbReference type="ARBA" id="ARBA00010617"/>
    </source>
</evidence>
<evidence type="ECO:0000256" key="5">
    <source>
        <dbReference type="SAM" id="Phobius"/>
    </source>
</evidence>
<accession>A0A2V5IK07</accession>
<dbReference type="SUPFAM" id="SSF48264">
    <property type="entry name" value="Cytochrome P450"/>
    <property type="match status" value="1"/>
</dbReference>
<comment type="similarity">
    <text evidence="1">Belongs to the cytochrome P450 family.</text>
</comment>
<dbReference type="GO" id="GO:0005506">
    <property type="term" value="F:iron ion binding"/>
    <property type="evidence" value="ECO:0007669"/>
    <property type="project" value="InterPro"/>
</dbReference>
<dbReference type="PANTHER" id="PTHR24305:SF78">
    <property type="entry name" value="P450, PUTATIVE (EUROFUNG)-RELATED"/>
    <property type="match status" value="1"/>
</dbReference>
<keyword evidence="7" id="KW-1185">Reference proteome</keyword>
<sequence length="576" mass="63991">MEAAKSLLWSAGVSDFLRKDFLSLGSPAAGLAIVLHLTLFRTNFPTEDHLHELLTFYIVAVSAVFAAYLSSTDYSVTQSLVGICWIAGAFNTGLVLSIGVYRLSFHRLRHFPGPLGSKVSRFYDAYLAGKNVQYNVEIEKLHKRYGDFIRTGPREICIVRKSALPALFGPQSKCRKSTYYAQASTNPKECSVHHTRDFEDHRKRRKAWDRGFSIKSLGLYEPRIKAKADQLASHIAANLGNPIDATAWSMFLSFDVMGDVGFGKDFGNLTTGVEHPAIKGIHDHMAVLGVLGHVPWFLNLVSRIPGATAAYSGFFKWCADEIERKQKIWDAGKYPDDIVSWLLKAYVDKDAAASPSEAALHEDSRVVIIAGSETTATTLATVLFYLAKYQHVLAKLQRLLDEAMPGGVEDWSNDKVKTVSFLDDIINESLRLRPAVMTGGYRVTPAEGVQIDEVYIPGDVNVFVPVQLIQTDERYYKQAQSFIPERWGERKDELRTDGAPFIPFAIGHYSCPGKNLALLSLRITVSVLVLKYSISFAPGETGEDFEHSALDTFTTTLPPLRLQFRKRQGLAGDASP</sequence>
<dbReference type="PRINTS" id="PR00463">
    <property type="entry name" value="EP450I"/>
</dbReference>
<dbReference type="GO" id="GO:0020037">
    <property type="term" value="F:heme binding"/>
    <property type="evidence" value="ECO:0007669"/>
    <property type="project" value="InterPro"/>
</dbReference>
<keyword evidence="5" id="KW-0472">Membrane</keyword>
<evidence type="ECO:0000313" key="6">
    <source>
        <dbReference type="EMBL" id="PYI36989.1"/>
    </source>
</evidence>
<keyword evidence="4" id="KW-0408">Iron</keyword>
<evidence type="ECO:0000256" key="2">
    <source>
        <dbReference type="ARBA" id="ARBA00023002"/>
    </source>
</evidence>
<feature type="binding site" description="axial binding residue" evidence="4">
    <location>
        <position position="511"/>
    </location>
    <ligand>
        <name>heme</name>
        <dbReference type="ChEBI" id="CHEBI:30413"/>
    </ligand>
    <ligandPart>
        <name>Fe</name>
        <dbReference type="ChEBI" id="CHEBI:18248"/>
    </ligandPart>
</feature>
<organism evidence="6 7">
    <name type="scientific">Aspergillus indologenus CBS 114.80</name>
    <dbReference type="NCBI Taxonomy" id="1450541"/>
    <lineage>
        <taxon>Eukaryota</taxon>
        <taxon>Fungi</taxon>
        <taxon>Dikarya</taxon>
        <taxon>Ascomycota</taxon>
        <taxon>Pezizomycotina</taxon>
        <taxon>Eurotiomycetes</taxon>
        <taxon>Eurotiomycetidae</taxon>
        <taxon>Eurotiales</taxon>
        <taxon>Aspergillaceae</taxon>
        <taxon>Aspergillus</taxon>
        <taxon>Aspergillus subgen. Circumdati</taxon>
    </lineage>
</organism>
<dbReference type="Gene3D" id="1.10.630.10">
    <property type="entry name" value="Cytochrome P450"/>
    <property type="match status" value="1"/>
</dbReference>
<keyword evidence="4" id="KW-0349">Heme</keyword>
<keyword evidence="5" id="KW-0812">Transmembrane</keyword>
<evidence type="ECO:0000256" key="4">
    <source>
        <dbReference type="PIRSR" id="PIRSR602401-1"/>
    </source>
</evidence>
<name>A0A2V5IK07_9EURO</name>
<evidence type="ECO:0000256" key="3">
    <source>
        <dbReference type="ARBA" id="ARBA00023033"/>
    </source>
</evidence>
<dbReference type="FunFam" id="1.10.630.10:FF:000129">
    <property type="entry name" value="Benzoate 4-monooxygenase cytochrome P450"/>
    <property type="match status" value="1"/>
</dbReference>
<keyword evidence="4" id="KW-0479">Metal-binding</keyword>
<feature type="transmembrane region" description="Helical" evidence="5">
    <location>
        <begin position="52"/>
        <end position="70"/>
    </location>
</feature>